<reference evidence="1 2" key="1">
    <citation type="journal article" date="2020" name="Cell">
        <title>Large-Scale Comparative Analyses of Tick Genomes Elucidate Their Genetic Diversity and Vector Capacities.</title>
        <authorList>
            <consortium name="Tick Genome and Microbiome Consortium (TIGMIC)"/>
            <person name="Jia N."/>
            <person name="Wang J."/>
            <person name="Shi W."/>
            <person name="Du L."/>
            <person name="Sun Y."/>
            <person name="Zhan W."/>
            <person name="Jiang J.F."/>
            <person name="Wang Q."/>
            <person name="Zhang B."/>
            <person name="Ji P."/>
            <person name="Bell-Sakyi L."/>
            <person name="Cui X.M."/>
            <person name="Yuan T.T."/>
            <person name="Jiang B.G."/>
            <person name="Yang W.F."/>
            <person name="Lam T.T."/>
            <person name="Chang Q.C."/>
            <person name="Ding S.J."/>
            <person name="Wang X.J."/>
            <person name="Zhu J.G."/>
            <person name="Ruan X.D."/>
            <person name="Zhao L."/>
            <person name="Wei J.T."/>
            <person name="Ye R.Z."/>
            <person name="Que T.C."/>
            <person name="Du C.H."/>
            <person name="Zhou Y.H."/>
            <person name="Cheng J.X."/>
            <person name="Dai P.F."/>
            <person name="Guo W.B."/>
            <person name="Han X.H."/>
            <person name="Huang E.J."/>
            <person name="Li L.F."/>
            <person name="Wei W."/>
            <person name="Gao Y.C."/>
            <person name="Liu J.Z."/>
            <person name="Shao H.Z."/>
            <person name="Wang X."/>
            <person name="Wang C.C."/>
            <person name="Yang T.C."/>
            <person name="Huo Q.B."/>
            <person name="Li W."/>
            <person name="Chen H.Y."/>
            <person name="Chen S.E."/>
            <person name="Zhou L.G."/>
            <person name="Ni X.B."/>
            <person name="Tian J.H."/>
            <person name="Sheng Y."/>
            <person name="Liu T."/>
            <person name="Pan Y.S."/>
            <person name="Xia L.Y."/>
            <person name="Li J."/>
            <person name="Zhao F."/>
            <person name="Cao W.C."/>
        </authorList>
    </citation>
    <scope>NUCLEOTIDE SEQUENCE [LARGE SCALE GENOMIC DNA]</scope>
    <source>
        <strain evidence="1">Iper-2018</strain>
    </source>
</reference>
<dbReference type="EMBL" id="JABSTQ010011152">
    <property type="protein sequence ID" value="KAG0414742.1"/>
    <property type="molecule type" value="Genomic_DNA"/>
</dbReference>
<dbReference type="Proteomes" id="UP000805193">
    <property type="component" value="Unassembled WGS sequence"/>
</dbReference>
<evidence type="ECO:0000313" key="2">
    <source>
        <dbReference type="Proteomes" id="UP000805193"/>
    </source>
</evidence>
<comment type="caution">
    <text evidence="1">The sequence shown here is derived from an EMBL/GenBank/DDBJ whole genome shotgun (WGS) entry which is preliminary data.</text>
</comment>
<organism evidence="1 2">
    <name type="scientific">Ixodes persulcatus</name>
    <name type="common">Taiga tick</name>
    <dbReference type="NCBI Taxonomy" id="34615"/>
    <lineage>
        <taxon>Eukaryota</taxon>
        <taxon>Metazoa</taxon>
        <taxon>Ecdysozoa</taxon>
        <taxon>Arthropoda</taxon>
        <taxon>Chelicerata</taxon>
        <taxon>Arachnida</taxon>
        <taxon>Acari</taxon>
        <taxon>Parasitiformes</taxon>
        <taxon>Ixodida</taxon>
        <taxon>Ixodoidea</taxon>
        <taxon>Ixodidae</taxon>
        <taxon>Ixodinae</taxon>
        <taxon>Ixodes</taxon>
    </lineage>
</organism>
<protein>
    <submittedName>
        <fullName evidence="1">Uncharacterized protein</fullName>
    </submittedName>
</protein>
<evidence type="ECO:0000313" key="1">
    <source>
        <dbReference type="EMBL" id="KAG0414742.1"/>
    </source>
</evidence>
<keyword evidence="2" id="KW-1185">Reference proteome</keyword>
<sequence length="437" mass="47716">MFLSMWIPNTASTSIMAPIVMAVVDQMHASSKLYKKHPEHPDHEALNTQDVADPVLNAGHLEKPKYPEIDTDEDAGKVLMRKTMLLSVAYAANIGGTGSLIGTAPNLVLKGLFEELFPGSTELTFATWMLYNVPTMVLCVLLAWIYLQWTARSALRDKSADASEERIREEILRRYKELGSFSFPETAVLSLMITMIILWFTLKPQIFTGWVELFPYAKMIKPTVPAMAITFLLFIIPKNPRSPSTSPPLLTWEEANEKAQWGIAILIGGGMCLAEASKESGLSSILVENLKSLEVLPTALTALILCFAASMFTEITSNTAVSSILLPVVCEMAVALQVHPLYLALPVTIGCSFSFMLPAATPPNAIVFGLAKLKILDMAKPGFIMNTICVLVEVAMIHAIGFPIFGLTTYPSWADHPKSGSGAVANNTLVPRMDSSH</sequence>
<name>A0AC60P5Q8_IXOPE</name>
<accession>A0AC60P5Q8</accession>
<proteinExistence type="predicted"/>
<gene>
    <name evidence="1" type="ORF">HPB47_008113</name>
</gene>